<evidence type="ECO:0000313" key="2">
    <source>
        <dbReference type="Proteomes" id="UP001219518"/>
    </source>
</evidence>
<proteinExistence type="predicted"/>
<gene>
    <name evidence="1" type="ORF">KUF71_014202</name>
</gene>
<organism evidence="1 2">
    <name type="scientific">Frankliniella fusca</name>
    <dbReference type="NCBI Taxonomy" id="407009"/>
    <lineage>
        <taxon>Eukaryota</taxon>
        <taxon>Metazoa</taxon>
        <taxon>Ecdysozoa</taxon>
        <taxon>Arthropoda</taxon>
        <taxon>Hexapoda</taxon>
        <taxon>Insecta</taxon>
        <taxon>Pterygota</taxon>
        <taxon>Neoptera</taxon>
        <taxon>Paraneoptera</taxon>
        <taxon>Thysanoptera</taxon>
        <taxon>Terebrantia</taxon>
        <taxon>Thripoidea</taxon>
        <taxon>Thripidae</taxon>
        <taxon>Frankliniella</taxon>
    </lineage>
</organism>
<dbReference type="Proteomes" id="UP001219518">
    <property type="component" value="Unassembled WGS sequence"/>
</dbReference>
<keyword evidence="2" id="KW-1185">Reference proteome</keyword>
<accession>A0AAE1LN93</accession>
<comment type="caution">
    <text evidence="1">The sequence shown here is derived from an EMBL/GenBank/DDBJ whole genome shotgun (WGS) entry which is preliminary data.</text>
</comment>
<dbReference type="EMBL" id="JAHWGI010001242">
    <property type="protein sequence ID" value="KAK3925953.1"/>
    <property type="molecule type" value="Genomic_DNA"/>
</dbReference>
<reference evidence="1" key="2">
    <citation type="journal article" date="2023" name="BMC Genomics">
        <title>Pest status, molecular evolution, and epigenetic factors derived from the genome assembly of Frankliniella fusca, a thysanopteran phytovirus vector.</title>
        <authorList>
            <person name="Catto M.A."/>
            <person name="Labadie P.E."/>
            <person name="Jacobson A.L."/>
            <person name="Kennedy G.G."/>
            <person name="Srinivasan R."/>
            <person name="Hunt B.G."/>
        </authorList>
    </citation>
    <scope>NUCLEOTIDE SEQUENCE</scope>
    <source>
        <strain evidence="1">PL_HMW_Pooled</strain>
    </source>
</reference>
<sequence>MADSTSPGSSAYQRRLPAVRKRCCRVPSGGRPPSPLRRCSKSSCRQMQVLYRNVDYKSHYAAYCKKCRSYSSLCKGTFFEGTHLSFEDCFVSLWTWCAHVSQTDTSNMTGITREARYCFLKILAMPTLQLGGEGVIVQIDESVITKRKYNRGRGLRKTIKEKYDFKKSWVTSSAGHMPNVSFLLAQSIKKLVSQ</sequence>
<reference evidence="1" key="1">
    <citation type="submission" date="2021-07" db="EMBL/GenBank/DDBJ databases">
        <authorList>
            <person name="Catto M.A."/>
            <person name="Jacobson A."/>
            <person name="Kennedy G."/>
            <person name="Labadie P."/>
            <person name="Hunt B.G."/>
            <person name="Srinivasan R."/>
        </authorList>
    </citation>
    <scope>NUCLEOTIDE SEQUENCE</scope>
    <source>
        <strain evidence="1">PL_HMW_Pooled</strain>
        <tissue evidence="1">Head</tissue>
    </source>
</reference>
<protein>
    <submittedName>
        <fullName evidence="1">Deoxymugineic acid synthase 1</fullName>
    </submittedName>
</protein>
<dbReference type="AlphaFoldDB" id="A0AAE1LN93"/>
<evidence type="ECO:0000313" key="1">
    <source>
        <dbReference type="EMBL" id="KAK3925953.1"/>
    </source>
</evidence>
<name>A0AAE1LN93_9NEOP</name>